<feature type="transmembrane region" description="Helical" evidence="7">
    <location>
        <begin position="109"/>
        <end position="127"/>
    </location>
</feature>
<feature type="transmembrane region" description="Helical" evidence="7">
    <location>
        <begin position="290"/>
        <end position="308"/>
    </location>
</feature>
<feature type="transmembrane region" description="Helical" evidence="7">
    <location>
        <begin position="52"/>
        <end position="73"/>
    </location>
</feature>
<organism evidence="9 10">
    <name type="scientific">Devosia epidermidihirudinis</name>
    <dbReference type="NCBI Taxonomy" id="1293439"/>
    <lineage>
        <taxon>Bacteria</taxon>
        <taxon>Pseudomonadati</taxon>
        <taxon>Pseudomonadota</taxon>
        <taxon>Alphaproteobacteria</taxon>
        <taxon>Hyphomicrobiales</taxon>
        <taxon>Devosiaceae</taxon>
        <taxon>Devosia</taxon>
    </lineage>
</organism>
<feature type="transmembrane region" description="Helical" evidence="7">
    <location>
        <begin position="148"/>
        <end position="174"/>
    </location>
</feature>
<evidence type="ECO:0000313" key="9">
    <source>
        <dbReference type="EMBL" id="KKC38316.1"/>
    </source>
</evidence>
<keyword evidence="10" id="KW-1185">Reference proteome</keyword>
<feature type="transmembrane region" description="Helical" evidence="7">
    <location>
        <begin position="263"/>
        <end position="283"/>
    </location>
</feature>
<feature type="domain" description="Major facilitator superfamily (MFS) profile" evidence="8">
    <location>
        <begin position="1"/>
        <end position="405"/>
    </location>
</feature>
<dbReference type="PANTHER" id="PTHR23513">
    <property type="entry name" value="INTEGRAL MEMBRANE EFFLUX PROTEIN-RELATED"/>
    <property type="match status" value="1"/>
</dbReference>
<dbReference type="Pfam" id="PF05977">
    <property type="entry name" value="MFS_3"/>
    <property type="match status" value="1"/>
</dbReference>
<evidence type="ECO:0000256" key="1">
    <source>
        <dbReference type="ARBA" id="ARBA00004651"/>
    </source>
</evidence>
<dbReference type="GO" id="GO:0005886">
    <property type="term" value="C:plasma membrane"/>
    <property type="evidence" value="ECO:0007669"/>
    <property type="project" value="UniProtKB-SubCell"/>
</dbReference>
<dbReference type="AlphaFoldDB" id="A0A0F5QC65"/>
<dbReference type="InterPro" id="IPR010290">
    <property type="entry name" value="TM_effector"/>
</dbReference>
<evidence type="ECO:0000256" key="6">
    <source>
        <dbReference type="ARBA" id="ARBA00023136"/>
    </source>
</evidence>
<name>A0A0F5QC65_9HYPH</name>
<dbReference type="SUPFAM" id="SSF103473">
    <property type="entry name" value="MFS general substrate transporter"/>
    <property type="match status" value="1"/>
</dbReference>
<evidence type="ECO:0000256" key="2">
    <source>
        <dbReference type="ARBA" id="ARBA00022448"/>
    </source>
</evidence>
<keyword evidence="6 7" id="KW-0472">Membrane</keyword>
<feature type="transmembrane region" description="Helical" evidence="7">
    <location>
        <begin position="381"/>
        <end position="400"/>
    </location>
</feature>
<keyword evidence="4 7" id="KW-0812">Transmembrane</keyword>
<accession>A0A0F5QC65</accession>
<proteinExistence type="predicted"/>
<evidence type="ECO:0000256" key="5">
    <source>
        <dbReference type="ARBA" id="ARBA00022989"/>
    </source>
</evidence>
<comment type="caution">
    <text evidence="9">The sequence shown here is derived from an EMBL/GenBank/DDBJ whole genome shotgun (WGS) entry which is preliminary data.</text>
</comment>
<dbReference type="Gene3D" id="1.20.1250.20">
    <property type="entry name" value="MFS general substrate transporter like domains"/>
    <property type="match status" value="1"/>
</dbReference>
<feature type="transmembrane region" description="Helical" evidence="7">
    <location>
        <begin position="230"/>
        <end position="251"/>
    </location>
</feature>
<feature type="transmembrane region" description="Helical" evidence="7">
    <location>
        <begin position="23"/>
        <end position="46"/>
    </location>
</feature>
<dbReference type="STRING" id="1293439.WH87_11020"/>
<feature type="transmembrane region" description="Helical" evidence="7">
    <location>
        <begin position="85"/>
        <end position="103"/>
    </location>
</feature>
<dbReference type="InterPro" id="IPR020846">
    <property type="entry name" value="MFS_dom"/>
</dbReference>
<evidence type="ECO:0000313" key="10">
    <source>
        <dbReference type="Proteomes" id="UP000033411"/>
    </source>
</evidence>
<sequence length="409" mass="44025">MQSQNAWWERASRALRHPNYQRYFMAQVPLLVGTWIHSIALGWLMWRLSGSPWMLGVLAVCDLGPTFLLSPFVGTVIDRTDLRKLLIAIQAGFVLLVGILIVATLTDTITIPLLIGITLGIGILAAFDNPARQVFVAELVGPDDLRNAIALNTMLFNLARLIGPAIGGAVVATAGEGWCFVLKAIAYLPMLFVLIRMRPPQRIALERQSFFKEMLEGFAFVRHHPEMGRLLILVATCSFCSVPYFYFLPALVRDMLGQDADAAGLLMSLTGLGAILAAIMLTVRDRLDQLRVFPAWSALALGLVLIGMGFSGTYWITALLALPLGFSILSQNLSSNTMLQHFAPSGLRGRIMAMYSMMLLGTVPLGSLLAGALGASFGMPVTFIAGGALCSAVGIALALTHGKAPPVSA</sequence>
<dbReference type="PANTHER" id="PTHR23513:SF11">
    <property type="entry name" value="STAPHYLOFERRIN A TRANSPORTER"/>
    <property type="match status" value="1"/>
</dbReference>
<evidence type="ECO:0000256" key="4">
    <source>
        <dbReference type="ARBA" id="ARBA00022692"/>
    </source>
</evidence>
<dbReference type="CDD" id="cd06173">
    <property type="entry name" value="MFS_MefA_like"/>
    <property type="match status" value="1"/>
</dbReference>
<dbReference type="PATRIC" id="fig|1293439.3.peg.1794"/>
<feature type="transmembrane region" description="Helical" evidence="7">
    <location>
        <begin position="180"/>
        <end position="197"/>
    </location>
</feature>
<reference evidence="9 10" key="1">
    <citation type="submission" date="2015-03" db="EMBL/GenBank/DDBJ databases">
        <authorList>
            <person name="Lepp D."/>
            <person name="Hassan Y.I."/>
            <person name="Li X.-Z."/>
            <person name="Zhou T."/>
        </authorList>
    </citation>
    <scope>NUCLEOTIDE SEQUENCE [LARGE SCALE GENOMIC DNA]</scope>
    <source>
        <strain evidence="9 10">E84</strain>
    </source>
</reference>
<dbReference type="InterPro" id="IPR036259">
    <property type="entry name" value="MFS_trans_sf"/>
</dbReference>
<evidence type="ECO:0000256" key="7">
    <source>
        <dbReference type="SAM" id="Phobius"/>
    </source>
</evidence>
<dbReference type="GO" id="GO:0022857">
    <property type="term" value="F:transmembrane transporter activity"/>
    <property type="evidence" value="ECO:0007669"/>
    <property type="project" value="InterPro"/>
</dbReference>
<gene>
    <name evidence="9" type="ORF">WH87_11020</name>
</gene>
<feature type="transmembrane region" description="Helical" evidence="7">
    <location>
        <begin position="354"/>
        <end position="375"/>
    </location>
</feature>
<keyword evidence="3" id="KW-1003">Cell membrane</keyword>
<evidence type="ECO:0000259" key="8">
    <source>
        <dbReference type="PROSITE" id="PS50850"/>
    </source>
</evidence>
<keyword evidence="2" id="KW-0813">Transport</keyword>
<dbReference type="PROSITE" id="PS50850">
    <property type="entry name" value="MFS"/>
    <property type="match status" value="1"/>
</dbReference>
<comment type="subcellular location">
    <subcellularLocation>
        <location evidence="1">Cell membrane</location>
        <topology evidence="1">Multi-pass membrane protein</topology>
    </subcellularLocation>
</comment>
<protein>
    <submittedName>
        <fullName evidence="9">MFS transporter</fullName>
    </submittedName>
</protein>
<evidence type="ECO:0000256" key="3">
    <source>
        <dbReference type="ARBA" id="ARBA00022475"/>
    </source>
</evidence>
<dbReference type="EMBL" id="LANJ01000016">
    <property type="protein sequence ID" value="KKC38316.1"/>
    <property type="molecule type" value="Genomic_DNA"/>
</dbReference>
<keyword evidence="5 7" id="KW-1133">Transmembrane helix</keyword>
<dbReference type="Proteomes" id="UP000033411">
    <property type="component" value="Unassembled WGS sequence"/>
</dbReference>